<evidence type="ECO:0008006" key="2">
    <source>
        <dbReference type="Google" id="ProtNLM"/>
    </source>
</evidence>
<gene>
    <name evidence="1" type="ORF">LCGC14_3130670</name>
</gene>
<proteinExistence type="predicted"/>
<dbReference type="AlphaFoldDB" id="A0A0F8VZR7"/>
<reference evidence="1" key="1">
    <citation type="journal article" date="2015" name="Nature">
        <title>Complex archaea that bridge the gap between prokaryotes and eukaryotes.</title>
        <authorList>
            <person name="Spang A."/>
            <person name="Saw J.H."/>
            <person name="Jorgensen S.L."/>
            <person name="Zaremba-Niedzwiedzka K."/>
            <person name="Martijn J."/>
            <person name="Lind A.E."/>
            <person name="van Eijk R."/>
            <person name="Schleper C."/>
            <person name="Guy L."/>
            <person name="Ettema T.J."/>
        </authorList>
    </citation>
    <scope>NUCLEOTIDE SEQUENCE</scope>
</reference>
<dbReference type="EMBL" id="LAZR01068314">
    <property type="protein sequence ID" value="KKK49872.1"/>
    <property type="molecule type" value="Genomic_DNA"/>
</dbReference>
<evidence type="ECO:0000313" key="1">
    <source>
        <dbReference type="EMBL" id="KKK49872.1"/>
    </source>
</evidence>
<protein>
    <recommendedName>
        <fullName evidence="2">G8 domain-containing protein</fullName>
    </recommendedName>
</protein>
<feature type="non-terminal residue" evidence="1">
    <location>
        <position position="219"/>
    </location>
</feature>
<accession>A0A0F8VZR7</accession>
<organism evidence="1">
    <name type="scientific">marine sediment metagenome</name>
    <dbReference type="NCBI Taxonomy" id="412755"/>
    <lineage>
        <taxon>unclassified sequences</taxon>
        <taxon>metagenomes</taxon>
        <taxon>ecological metagenomes</taxon>
    </lineage>
</organism>
<sequence>MADRYLKATGNWNNNATWSATDGGAAGVSFPTSADNAYITANGNGLTLTVNVSSSCLDLICSGGSTATLAGSSGLNVFATLTLLSTMTISYSSTVSFYSTGSETVTCGQTLNCGFDFYGTGGTFTLQDEVNLTAQIFAVDKGTLVTNNNNITCGQFISDHAFAAVMTLGSSTVTCTTWEMARAVTVNAGTSTIKVSGTGVFTGFGQTYNDVELNGTAHT</sequence>
<comment type="caution">
    <text evidence="1">The sequence shown here is derived from an EMBL/GenBank/DDBJ whole genome shotgun (WGS) entry which is preliminary data.</text>
</comment>
<name>A0A0F8VZR7_9ZZZZ</name>